<dbReference type="GO" id="GO:0008168">
    <property type="term" value="F:methyltransferase activity"/>
    <property type="evidence" value="ECO:0007669"/>
    <property type="project" value="UniProtKB-KW"/>
</dbReference>
<dbReference type="PIRSF" id="PIRSF037567">
    <property type="entry name" value="MTTB_MeTrfase"/>
    <property type="match status" value="1"/>
</dbReference>
<dbReference type="Proteomes" id="UP000201613">
    <property type="component" value="Unassembled WGS sequence"/>
</dbReference>
<feature type="region of interest" description="Disordered" evidence="5">
    <location>
        <begin position="1"/>
        <end position="30"/>
    </location>
</feature>
<dbReference type="RefSeq" id="WP_245820431.1">
    <property type="nucleotide sequence ID" value="NZ_FXZK01000001.1"/>
</dbReference>
<dbReference type="AlphaFoldDB" id="A0A238LBC3"/>
<dbReference type="InterPro" id="IPR038601">
    <property type="entry name" value="MttB-like_sf"/>
</dbReference>
<reference evidence="7" key="1">
    <citation type="submission" date="2017-05" db="EMBL/GenBank/DDBJ databases">
        <authorList>
            <person name="Rodrigo-Torres L."/>
            <person name="Arahal R. D."/>
            <person name="Lucena T."/>
        </authorList>
    </citation>
    <scope>NUCLEOTIDE SEQUENCE [LARGE SCALE GENOMIC DNA]</scope>
    <source>
        <strain evidence="7">CECT 8899</strain>
    </source>
</reference>
<evidence type="ECO:0000256" key="4">
    <source>
        <dbReference type="PIRNR" id="PIRNR037567"/>
    </source>
</evidence>
<dbReference type="EMBL" id="FXZK01000001">
    <property type="protein sequence ID" value="SMY06872.1"/>
    <property type="molecule type" value="Genomic_DNA"/>
</dbReference>
<organism evidence="6 7">
    <name type="scientific">Flavimaricola marinus</name>
    <dbReference type="NCBI Taxonomy" id="1819565"/>
    <lineage>
        <taxon>Bacteria</taxon>
        <taxon>Pseudomonadati</taxon>
        <taxon>Pseudomonadota</taxon>
        <taxon>Alphaproteobacteria</taxon>
        <taxon>Rhodobacterales</taxon>
        <taxon>Paracoccaceae</taxon>
        <taxon>Flavimaricola</taxon>
    </lineage>
</organism>
<dbReference type="Gene3D" id="3.20.20.480">
    <property type="entry name" value="Trimethylamine methyltransferase-like"/>
    <property type="match status" value="1"/>
</dbReference>
<evidence type="ECO:0000313" key="6">
    <source>
        <dbReference type="EMBL" id="SMY06872.1"/>
    </source>
</evidence>
<evidence type="ECO:0000256" key="2">
    <source>
        <dbReference type="ARBA" id="ARBA00022603"/>
    </source>
</evidence>
<sequence length="527" mass="57582">MADTDIMAPEAGKPTRRTRGTRRPARSAAHGHNPWLEVPYITRKVPTYDLLDEESLVRIEEAADTILAEIGIEFRDDPVTVEMFRKAGGTVTKLGDATWNIRFDRGLIRALCATAPPRFTQVARNRARSVEIGGDAMIFVPSYGSPFMLEPNGDRRYATLNDFQTLIKLAQSTPWLHHSGGTICEPTDIPVNKRHLDMVYSHVKYSDHAFLGSITAPERAADSIEMCRILFGSDVVDQNCVIMGNFNSTSPLVWDGVTTRGIRTYAEAGQGSIHLPFLLGGAVTPVTMAGSCAQSLAESMVGVALTQLTKPGAPAILAAFLSSLDLRSGSPTFGTPEPALGSLVMGQLARRINLPLRCSGNFSTSKLPDAQSMSQSVMSMMAAVQCGANFILHSAGYLDGLLSMSYEKFVLDSDLCGALHAYLKGLEVSDETLGLDALREGGPGAHMFGTQHTLRHYEHAYYDSALDDYRPWETWDEGGRGDAMSRATTRWQQTIASYEAPPLDDAIDEELLAFIAKRKESMEDAWH</sequence>
<keyword evidence="7" id="KW-1185">Reference proteome</keyword>
<keyword evidence="2 6" id="KW-0489">Methyltransferase</keyword>
<comment type="similarity">
    <text evidence="1 4">Belongs to the trimethylamine methyltransferase family.</text>
</comment>
<keyword evidence="3 4" id="KW-0808">Transferase</keyword>
<evidence type="ECO:0000313" key="7">
    <source>
        <dbReference type="Proteomes" id="UP000201613"/>
    </source>
</evidence>
<evidence type="ECO:0000256" key="1">
    <source>
        <dbReference type="ARBA" id="ARBA00007137"/>
    </source>
</evidence>
<accession>A0A238LBC3</accession>
<proteinExistence type="inferred from homology"/>
<protein>
    <recommendedName>
        <fullName evidence="4">Methyltransferase</fullName>
        <ecNumber evidence="4">2.1.1.-</ecNumber>
    </recommendedName>
</protein>
<evidence type="ECO:0000256" key="3">
    <source>
        <dbReference type="ARBA" id="ARBA00022679"/>
    </source>
</evidence>
<evidence type="ECO:0000256" key="5">
    <source>
        <dbReference type="SAM" id="MobiDB-lite"/>
    </source>
</evidence>
<feature type="compositionally biased region" description="Basic residues" evidence="5">
    <location>
        <begin position="14"/>
        <end position="25"/>
    </location>
</feature>
<dbReference type="EC" id="2.1.1.-" evidence="4"/>
<name>A0A238LBC3_9RHOB</name>
<gene>
    <name evidence="6" type="ORF">LOM8899_01002</name>
</gene>
<dbReference type="InterPro" id="IPR010426">
    <property type="entry name" value="MTTB_MeTrfase"/>
</dbReference>
<dbReference type="GO" id="GO:0015948">
    <property type="term" value="P:methanogenesis"/>
    <property type="evidence" value="ECO:0007669"/>
    <property type="project" value="UniProtKB-UniRule"/>
</dbReference>
<dbReference type="GO" id="GO:0032259">
    <property type="term" value="P:methylation"/>
    <property type="evidence" value="ECO:0007669"/>
    <property type="project" value="UniProtKB-KW"/>
</dbReference>
<dbReference type="Pfam" id="PF06253">
    <property type="entry name" value="MTTB"/>
    <property type="match status" value="1"/>
</dbReference>